<protein>
    <recommendedName>
        <fullName evidence="2">SnoaL-like domain-containing protein</fullName>
    </recommendedName>
</protein>
<dbReference type="EMBL" id="UINC01180882">
    <property type="protein sequence ID" value="SVD90297.1"/>
    <property type="molecule type" value="Genomic_DNA"/>
</dbReference>
<proteinExistence type="predicted"/>
<sequence>EELEFLSIQDTEAKVTVKVHAWGTDKQGNTHGEDFQAEVLLQKSEGDWKFSHFTYLDPLP</sequence>
<organism evidence="1">
    <name type="scientific">marine metagenome</name>
    <dbReference type="NCBI Taxonomy" id="408172"/>
    <lineage>
        <taxon>unclassified sequences</taxon>
        <taxon>metagenomes</taxon>
        <taxon>ecological metagenomes</taxon>
    </lineage>
</organism>
<reference evidence="1" key="1">
    <citation type="submission" date="2018-05" db="EMBL/GenBank/DDBJ databases">
        <authorList>
            <person name="Lanie J.A."/>
            <person name="Ng W.-L."/>
            <person name="Kazmierczak K.M."/>
            <person name="Andrzejewski T.M."/>
            <person name="Davidsen T.M."/>
            <person name="Wayne K.J."/>
            <person name="Tettelin H."/>
            <person name="Glass J.I."/>
            <person name="Rusch D."/>
            <person name="Podicherti R."/>
            <person name="Tsui H.-C.T."/>
            <person name="Winkler M.E."/>
        </authorList>
    </citation>
    <scope>NUCLEOTIDE SEQUENCE</scope>
</reference>
<evidence type="ECO:0000313" key="1">
    <source>
        <dbReference type="EMBL" id="SVD90297.1"/>
    </source>
</evidence>
<evidence type="ECO:0008006" key="2">
    <source>
        <dbReference type="Google" id="ProtNLM"/>
    </source>
</evidence>
<feature type="non-terminal residue" evidence="1">
    <location>
        <position position="1"/>
    </location>
</feature>
<dbReference type="AlphaFoldDB" id="A0A382Z474"/>
<name>A0A382Z474_9ZZZZ</name>
<gene>
    <name evidence="1" type="ORF">METZ01_LOCUS443151</name>
</gene>
<accession>A0A382Z474</accession>